<evidence type="ECO:0000313" key="2">
    <source>
        <dbReference type="EMBL" id="KOF80600.1"/>
    </source>
</evidence>
<dbReference type="AlphaFoldDB" id="A0A0L8GVH0"/>
<name>A0A0L8GVH0_OCTBM</name>
<keyword evidence="1" id="KW-0472">Membrane</keyword>
<protein>
    <submittedName>
        <fullName evidence="2">Uncharacterized protein</fullName>
    </submittedName>
</protein>
<keyword evidence="1" id="KW-0812">Transmembrane</keyword>
<keyword evidence="1" id="KW-1133">Transmembrane helix</keyword>
<organism evidence="2">
    <name type="scientific">Octopus bimaculoides</name>
    <name type="common">California two-spotted octopus</name>
    <dbReference type="NCBI Taxonomy" id="37653"/>
    <lineage>
        <taxon>Eukaryota</taxon>
        <taxon>Metazoa</taxon>
        <taxon>Spiralia</taxon>
        <taxon>Lophotrochozoa</taxon>
        <taxon>Mollusca</taxon>
        <taxon>Cephalopoda</taxon>
        <taxon>Coleoidea</taxon>
        <taxon>Octopodiformes</taxon>
        <taxon>Octopoda</taxon>
        <taxon>Incirrata</taxon>
        <taxon>Octopodidae</taxon>
        <taxon>Octopus</taxon>
    </lineage>
</organism>
<proteinExistence type="predicted"/>
<sequence length="124" mass="14469">MHFFHDGRGVLTHSRIYPPDFSASECNTYIAVFCTQVWTWIFLLLFFFACFCFFTACVLLITKHFLIKTFIMLPDPNVLTRFIRTTANLLTTTAHLLGFTRRKTEKCRLKSTWCPGRLPELPVP</sequence>
<accession>A0A0L8GVH0</accession>
<dbReference type="EMBL" id="KQ420334">
    <property type="protein sequence ID" value="KOF80600.1"/>
    <property type="molecule type" value="Genomic_DNA"/>
</dbReference>
<reference evidence="2" key="1">
    <citation type="submission" date="2015-07" db="EMBL/GenBank/DDBJ databases">
        <title>MeaNS - Measles Nucleotide Surveillance Program.</title>
        <authorList>
            <person name="Tran T."/>
            <person name="Druce J."/>
        </authorList>
    </citation>
    <scope>NUCLEOTIDE SEQUENCE</scope>
    <source>
        <strain evidence="2">UCB-OBI-ISO-001</strain>
        <tissue evidence="2">Gonad</tissue>
    </source>
</reference>
<evidence type="ECO:0000256" key="1">
    <source>
        <dbReference type="SAM" id="Phobius"/>
    </source>
</evidence>
<feature type="transmembrane region" description="Helical" evidence="1">
    <location>
        <begin position="37"/>
        <end position="62"/>
    </location>
</feature>
<gene>
    <name evidence="2" type="ORF">OCBIM_22027660mg</name>
</gene>